<feature type="compositionally biased region" description="Basic and acidic residues" evidence="1">
    <location>
        <begin position="635"/>
        <end position="646"/>
    </location>
</feature>
<proteinExistence type="predicted"/>
<dbReference type="STRING" id="97972.A0A2V1DNX4"/>
<accession>A0A2V1DNX4</accession>
<feature type="region of interest" description="Disordered" evidence="1">
    <location>
        <begin position="197"/>
        <end position="234"/>
    </location>
</feature>
<name>A0A2V1DNX4_9PLEO</name>
<feature type="compositionally biased region" description="Basic and acidic residues" evidence="1">
    <location>
        <begin position="197"/>
        <end position="221"/>
    </location>
</feature>
<dbReference type="InterPro" id="IPR055936">
    <property type="entry name" value="DUF7514"/>
</dbReference>
<dbReference type="Pfam" id="PF24355">
    <property type="entry name" value="DUF7514"/>
    <property type="match status" value="1"/>
</dbReference>
<organism evidence="3 4">
    <name type="scientific">Periconia macrospinosa</name>
    <dbReference type="NCBI Taxonomy" id="97972"/>
    <lineage>
        <taxon>Eukaryota</taxon>
        <taxon>Fungi</taxon>
        <taxon>Dikarya</taxon>
        <taxon>Ascomycota</taxon>
        <taxon>Pezizomycotina</taxon>
        <taxon>Dothideomycetes</taxon>
        <taxon>Pleosporomycetidae</taxon>
        <taxon>Pleosporales</taxon>
        <taxon>Massarineae</taxon>
        <taxon>Periconiaceae</taxon>
        <taxon>Periconia</taxon>
    </lineage>
</organism>
<dbReference type="AlphaFoldDB" id="A0A2V1DNX4"/>
<keyword evidence="4" id="KW-1185">Reference proteome</keyword>
<feature type="compositionally biased region" description="Pro residues" evidence="1">
    <location>
        <begin position="513"/>
        <end position="532"/>
    </location>
</feature>
<feature type="domain" description="DUF7514" evidence="2">
    <location>
        <begin position="28"/>
        <end position="189"/>
    </location>
</feature>
<feature type="region of interest" description="Disordered" evidence="1">
    <location>
        <begin position="472"/>
        <end position="684"/>
    </location>
</feature>
<feature type="compositionally biased region" description="Basic and acidic residues" evidence="1">
    <location>
        <begin position="393"/>
        <end position="414"/>
    </location>
</feature>
<evidence type="ECO:0000313" key="4">
    <source>
        <dbReference type="Proteomes" id="UP000244855"/>
    </source>
</evidence>
<reference evidence="3 4" key="1">
    <citation type="journal article" date="2018" name="Sci. Rep.">
        <title>Comparative genomics provides insights into the lifestyle and reveals functional heterogeneity of dark septate endophytic fungi.</title>
        <authorList>
            <person name="Knapp D.G."/>
            <person name="Nemeth J.B."/>
            <person name="Barry K."/>
            <person name="Hainaut M."/>
            <person name="Henrissat B."/>
            <person name="Johnson J."/>
            <person name="Kuo A."/>
            <person name="Lim J.H.P."/>
            <person name="Lipzen A."/>
            <person name="Nolan M."/>
            <person name="Ohm R.A."/>
            <person name="Tamas L."/>
            <person name="Grigoriev I.V."/>
            <person name="Spatafora J.W."/>
            <person name="Nagy L.G."/>
            <person name="Kovacs G.M."/>
        </authorList>
    </citation>
    <scope>NUCLEOTIDE SEQUENCE [LARGE SCALE GENOMIC DNA]</scope>
    <source>
        <strain evidence="3 4">DSE2036</strain>
    </source>
</reference>
<sequence length="684" mass="77072">MAPDVKDQKAQEQANDEAAHREAYEYWGYLIREDKCGTDIFNRLLEGIAEVVSKRFEPAQECPDLTPQRLAAFYRAVGGNYDVLFIETPSSDISFIYRSLGAFHSLQPAPDDDGYSCPTVPALKKKGFVAWQTIQLLLGPEEHVPFLQNAVKQFDITDPHTGNLFPKILPKECLPQEPDDAMEAWYETVAARLKREAEDDAANKEKKSNPRVHVNIDEHAPRTSSDMSDDGAPGQGYAAASYFADPFYRKRNRRPPIARHISKEAREARRYEEEKENRGRLINSVRHMLNPFSSRDRSRDRRKSHPASGRYDPAHDGYSDEDDNDMTPMASQPPHIPRYTHTHGYPVSHKRPHPPRRESSISSTDSASDSDGPSNRRRAPAPGASPGVRRRRSHDDPRDYFSTYYDDRDRRYSHDVSSSSSFGGGLPLGPDAVGSGPNGRKNDPSHPPVYGPTKGPIFATHVAHMQPHVAHHTYYSPSPSLTPERRPSMNPGGAPMRSSYRGSPAANGMRYSAPPPPAPAPPPPPAPVPPPPDIHEPPYLRDRDRERDRARDRDRERDRDRDREYPRERDLSPYSPLSGAGNTRHHRRRSEDLPPRERDRDGGRTARSHERVRDEWDQRVTGSRRGSREPSLSRSRSDGRDRERESGSGSGSGRRHRYMSSASSASGVEGGVGGRWYPVDAPWR</sequence>
<gene>
    <name evidence="3" type="ORF">DM02DRAFT_629936</name>
</gene>
<evidence type="ECO:0000313" key="3">
    <source>
        <dbReference type="EMBL" id="PVH98854.1"/>
    </source>
</evidence>
<dbReference type="OrthoDB" id="5420895at2759"/>
<dbReference type="EMBL" id="KZ805405">
    <property type="protein sequence ID" value="PVH98854.1"/>
    <property type="molecule type" value="Genomic_DNA"/>
</dbReference>
<feature type="compositionally biased region" description="Basic and acidic residues" evidence="1">
    <location>
        <begin position="261"/>
        <end position="279"/>
    </location>
</feature>
<feature type="compositionally biased region" description="Basic and acidic residues" evidence="1">
    <location>
        <begin position="589"/>
        <end position="618"/>
    </location>
</feature>
<feature type="compositionally biased region" description="Basic and acidic residues" evidence="1">
    <location>
        <begin position="533"/>
        <end position="571"/>
    </location>
</feature>
<dbReference type="Proteomes" id="UP000244855">
    <property type="component" value="Unassembled WGS sequence"/>
</dbReference>
<feature type="region of interest" description="Disordered" evidence="1">
    <location>
        <begin position="254"/>
        <end position="456"/>
    </location>
</feature>
<dbReference type="PANTHER" id="PTHR39611">
    <property type="entry name" value="HYDROXYPROLINE-RICH GLYCOPROTEIN DZ-HRGP-RELATED"/>
    <property type="match status" value="1"/>
</dbReference>
<evidence type="ECO:0000259" key="2">
    <source>
        <dbReference type="Pfam" id="PF24355"/>
    </source>
</evidence>
<dbReference type="PANTHER" id="PTHR39611:SF2">
    <property type="entry name" value="HYDROXYPROLINE-RICH GLYCOPROTEIN DZ-HRGP"/>
    <property type="match status" value="1"/>
</dbReference>
<protein>
    <recommendedName>
        <fullName evidence="2">DUF7514 domain-containing protein</fullName>
    </recommendedName>
</protein>
<evidence type="ECO:0000256" key="1">
    <source>
        <dbReference type="SAM" id="MobiDB-lite"/>
    </source>
</evidence>
<feature type="compositionally biased region" description="Low complexity" evidence="1">
    <location>
        <begin position="360"/>
        <end position="373"/>
    </location>
</feature>